<reference evidence="17 18" key="1">
    <citation type="submission" date="2017-06" db="EMBL/GenBank/DDBJ databases">
        <title>the draft geome sequence of Illustriluteabacillus marina B3227.</title>
        <authorList>
            <person name="He R.-H."/>
            <person name="Du Z.-J."/>
        </authorList>
    </citation>
    <scope>NUCLEOTIDE SEQUENCE [LARGE SCALE GENOMIC DNA]</scope>
    <source>
        <strain evidence="17 18">B3227</strain>
    </source>
</reference>
<dbReference type="AlphaFoldDB" id="A0A2I0QSQ1"/>
<proteinExistence type="inferred from homology"/>
<keyword evidence="12" id="KW-0547">Nucleotide-binding</keyword>
<dbReference type="Gene3D" id="3.50.50.60">
    <property type="entry name" value="FAD/NAD(P)-binding domain"/>
    <property type="match status" value="2"/>
</dbReference>
<name>A0A2I0QSQ1_9BACI</name>
<evidence type="ECO:0000256" key="11">
    <source>
        <dbReference type="PIRSR" id="PIRSR000350-2"/>
    </source>
</evidence>
<dbReference type="FunFam" id="3.30.390.30:FF:000001">
    <property type="entry name" value="Dihydrolipoyl dehydrogenase"/>
    <property type="match status" value="1"/>
</dbReference>
<accession>A0A2I0QSQ1</accession>
<feature type="disulfide bond" description="Redox-active" evidence="13">
    <location>
        <begin position="47"/>
        <end position="52"/>
    </location>
</feature>
<keyword evidence="7 12" id="KW-0520">NAD</keyword>
<dbReference type="GO" id="GO:0050660">
    <property type="term" value="F:flavin adenine dinucleotide binding"/>
    <property type="evidence" value="ECO:0007669"/>
    <property type="project" value="InterPro"/>
</dbReference>
<keyword evidence="6 14" id="KW-0560">Oxidoreductase</keyword>
<feature type="binding site" evidence="12">
    <location>
        <position position="313"/>
    </location>
    <ligand>
        <name>FAD</name>
        <dbReference type="ChEBI" id="CHEBI:57692"/>
    </ligand>
</feature>
<organism evidence="17 18">
    <name type="scientific">Halalkalibacillus sediminis</name>
    <dbReference type="NCBI Taxonomy" id="2018042"/>
    <lineage>
        <taxon>Bacteria</taxon>
        <taxon>Bacillati</taxon>
        <taxon>Bacillota</taxon>
        <taxon>Bacilli</taxon>
        <taxon>Bacillales</taxon>
        <taxon>Bacillaceae</taxon>
        <taxon>Halalkalibacillus</taxon>
    </lineage>
</organism>
<dbReference type="PROSITE" id="PS00076">
    <property type="entry name" value="PYRIDINE_REDOX_1"/>
    <property type="match status" value="1"/>
</dbReference>
<feature type="binding site" evidence="12">
    <location>
        <position position="56"/>
    </location>
    <ligand>
        <name>FAD</name>
        <dbReference type="ChEBI" id="CHEBI:57692"/>
    </ligand>
</feature>
<comment type="cofactor">
    <cofactor evidence="12 14">
        <name>FAD</name>
        <dbReference type="ChEBI" id="CHEBI:57692"/>
    </cofactor>
    <text evidence="12 14">Binds 1 FAD per subunit.</text>
</comment>
<feature type="active site" description="Proton acceptor" evidence="11">
    <location>
        <position position="445"/>
    </location>
</feature>
<evidence type="ECO:0000256" key="12">
    <source>
        <dbReference type="PIRSR" id="PIRSR000350-3"/>
    </source>
</evidence>
<dbReference type="GO" id="GO:0005737">
    <property type="term" value="C:cytoplasm"/>
    <property type="evidence" value="ECO:0007669"/>
    <property type="project" value="UniProtKB-ARBA"/>
</dbReference>
<dbReference type="Proteomes" id="UP000243524">
    <property type="component" value="Unassembled WGS sequence"/>
</dbReference>
<dbReference type="EC" id="1.8.1.4" evidence="2 14"/>
<protein>
    <recommendedName>
        <fullName evidence="3 14">Dihydrolipoyl dehydrogenase</fullName>
        <ecNumber evidence="2 14">1.8.1.4</ecNumber>
    </recommendedName>
</protein>
<comment type="similarity">
    <text evidence="1 14">Belongs to the class-I pyridine nucleotide-disulfide oxidoreductase family.</text>
</comment>
<evidence type="ECO:0000313" key="18">
    <source>
        <dbReference type="Proteomes" id="UP000243524"/>
    </source>
</evidence>
<evidence type="ECO:0000256" key="2">
    <source>
        <dbReference type="ARBA" id="ARBA00012608"/>
    </source>
</evidence>
<dbReference type="PANTHER" id="PTHR22912">
    <property type="entry name" value="DISULFIDE OXIDOREDUCTASE"/>
    <property type="match status" value="1"/>
</dbReference>
<evidence type="ECO:0000256" key="6">
    <source>
        <dbReference type="ARBA" id="ARBA00023002"/>
    </source>
</evidence>
<keyword evidence="18" id="KW-1185">Reference proteome</keyword>
<evidence type="ECO:0000256" key="5">
    <source>
        <dbReference type="ARBA" id="ARBA00022827"/>
    </source>
</evidence>
<dbReference type="NCBIfam" id="TIGR01350">
    <property type="entry name" value="lipoamide_DH"/>
    <property type="match status" value="1"/>
</dbReference>
<dbReference type="EMBL" id="PJNH01000003">
    <property type="protein sequence ID" value="PKR77372.1"/>
    <property type="molecule type" value="Genomic_DNA"/>
</dbReference>
<evidence type="ECO:0000256" key="3">
    <source>
        <dbReference type="ARBA" id="ARBA00016961"/>
    </source>
</evidence>
<dbReference type="InterPro" id="IPR006258">
    <property type="entry name" value="Lipoamide_DH"/>
</dbReference>
<feature type="domain" description="Pyridine nucleotide-disulphide oxidoreductase dimerisation" evidence="15">
    <location>
        <begin position="348"/>
        <end position="455"/>
    </location>
</feature>
<evidence type="ECO:0000256" key="13">
    <source>
        <dbReference type="PIRSR" id="PIRSR000350-4"/>
    </source>
</evidence>
<evidence type="ECO:0000259" key="15">
    <source>
        <dbReference type="Pfam" id="PF02852"/>
    </source>
</evidence>
<evidence type="ECO:0000256" key="7">
    <source>
        <dbReference type="ARBA" id="ARBA00023027"/>
    </source>
</evidence>
<feature type="binding site" evidence="12">
    <location>
        <begin position="184"/>
        <end position="191"/>
    </location>
    <ligand>
        <name>NAD(+)</name>
        <dbReference type="ChEBI" id="CHEBI:57540"/>
    </ligand>
</feature>
<feature type="binding site" evidence="12">
    <location>
        <begin position="147"/>
        <end position="149"/>
    </location>
    <ligand>
        <name>FAD</name>
        <dbReference type="ChEBI" id="CHEBI:57692"/>
    </ligand>
</feature>
<dbReference type="PRINTS" id="PR00411">
    <property type="entry name" value="PNDRDTASEI"/>
</dbReference>
<dbReference type="Pfam" id="PF02852">
    <property type="entry name" value="Pyr_redox_dim"/>
    <property type="match status" value="1"/>
</dbReference>
<dbReference type="InterPro" id="IPR050151">
    <property type="entry name" value="Class-I_Pyr_Nuc-Dis_Oxidored"/>
</dbReference>
<keyword evidence="9 14" id="KW-0676">Redox-active center</keyword>
<evidence type="ECO:0000313" key="17">
    <source>
        <dbReference type="EMBL" id="PKR77372.1"/>
    </source>
</evidence>
<gene>
    <name evidence="17" type="primary">lpdA</name>
    <name evidence="17" type="ORF">CEY16_11625</name>
</gene>
<dbReference type="SUPFAM" id="SSF55424">
    <property type="entry name" value="FAD/NAD-linked reductases, dimerisation (C-terminal) domain"/>
    <property type="match status" value="1"/>
</dbReference>
<dbReference type="Pfam" id="PF07992">
    <property type="entry name" value="Pyr_redox_2"/>
    <property type="match status" value="1"/>
</dbReference>
<comment type="caution">
    <text evidence="17">The sequence shown here is derived from an EMBL/GenBank/DDBJ whole genome shotgun (WGS) entry which is preliminary data.</text>
</comment>
<dbReference type="OrthoDB" id="9800167at2"/>
<dbReference type="PIRSF" id="PIRSF000350">
    <property type="entry name" value="Mercury_reductase_MerA"/>
    <property type="match status" value="1"/>
</dbReference>
<evidence type="ECO:0000256" key="14">
    <source>
        <dbReference type="RuleBase" id="RU003692"/>
    </source>
</evidence>
<dbReference type="InterPro" id="IPR016156">
    <property type="entry name" value="FAD/NAD-linked_Rdtase_dimer_sf"/>
</dbReference>
<dbReference type="InterPro" id="IPR001100">
    <property type="entry name" value="Pyr_nuc-diS_OxRdtase"/>
</dbReference>
<dbReference type="RefSeq" id="WP_101332200.1">
    <property type="nucleotide sequence ID" value="NZ_PJNH01000003.1"/>
</dbReference>
<keyword evidence="8" id="KW-1015">Disulfide bond</keyword>
<dbReference type="InterPro" id="IPR004099">
    <property type="entry name" value="Pyr_nucl-diS_OxRdtase_dimer"/>
</dbReference>
<dbReference type="InterPro" id="IPR012999">
    <property type="entry name" value="Pyr_OxRdtase_I_AS"/>
</dbReference>
<evidence type="ECO:0000256" key="1">
    <source>
        <dbReference type="ARBA" id="ARBA00007532"/>
    </source>
</evidence>
<dbReference type="SUPFAM" id="SSF51905">
    <property type="entry name" value="FAD/NAD(P)-binding domain"/>
    <property type="match status" value="1"/>
</dbReference>
<evidence type="ECO:0000256" key="9">
    <source>
        <dbReference type="ARBA" id="ARBA00023284"/>
    </source>
</evidence>
<keyword evidence="5 12" id="KW-0274">FAD</keyword>
<dbReference type="PRINTS" id="PR00368">
    <property type="entry name" value="FADPNR"/>
</dbReference>
<comment type="miscellaneous">
    <text evidence="14">The active site is a redox-active disulfide bond.</text>
</comment>
<feature type="domain" description="FAD/NAD(P)-binding" evidence="16">
    <location>
        <begin position="11"/>
        <end position="328"/>
    </location>
</feature>
<dbReference type="Gene3D" id="3.30.390.30">
    <property type="match status" value="1"/>
</dbReference>
<dbReference type="PANTHER" id="PTHR22912:SF151">
    <property type="entry name" value="DIHYDROLIPOYL DEHYDROGENASE, MITOCHONDRIAL"/>
    <property type="match status" value="1"/>
</dbReference>
<dbReference type="GO" id="GO:0006103">
    <property type="term" value="P:2-oxoglutarate metabolic process"/>
    <property type="evidence" value="ECO:0007669"/>
    <property type="project" value="TreeGrafter"/>
</dbReference>
<sequence length="480" mass="52318">MVVGEITEERDLVIIGGGPGGYTAAIRAAQLGLQVTLVEEGDLGGVCLNRGCIPSKIWTHTSKKISEVPQMQEMGIGVSEPELDLDKLLTYKTKITEQLRTGVESLCQGNKIEVLQGKATFTKEDRIGVEYGHQFDTYIFKHAIIATGSTAVLPEGFPKARSRILLSHELFDLNEVPDHLLIYGHDYLVYEMASTYQSFGSKVTLIQDEELDLDQAIEKELKRSFKKKKIKVIQQDSLQSIEETDEGVTIQLTDQKGKVQSIEGTHLFTSGNPIPNLDSLGINRFGVEQAESGQIVVDHTMKSTASNIYAVGDVTEGPSLAVKAIKQGKVAAEAIAGENVEADLTFLPTIIHTCPPVASVGLTEQEAKENELEYLVGQFNLNANGYAKVTGKTDGTIKVISDAKTEIILGIHMIGEGAVELSSTFVQLLEMAAKVEDIRFPLFAHPSTNEGLLEAVEALTGQAIHNPPQKEQTKIKERSF</sequence>
<dbReference type="GO" id="GO:0004148">
    <property type="term" value="F:dihydrolipoyl dehydrogenase (NADH) activity"/>
    <property type="evidence" value="ECO:0007669"/>
    <property type="project" value="UniProtKB-EC"/>
</dbReference>
<evidence type="ECO:0000256" key="4">
    <source>
        <dbReference type="ARBA" id="ARBA00022630"/>
    </source>
</evidence>
<evidence type="ECO:0000256" key="8">
    <source>
        <dbReference type="ARBA" id="ARBA00023157"/>
    </source>
</evidence>
<dbReference type="InterPro" id="IPR023753">
    <property type="entry name" value="FAD/NAD-binding_dom"/>
</dbReference>
<dbReference type="InterPro" id="IPR036188">
    <property type="entry name" value="FAD/NAD-bd_sf"/>
</dbReference>
<keyword evidence="4 14" id="KW-0285">Flavoprotein</keyword>
<evidence type="ECO:0000259" key="16">
    <source>
        <dbReference type="Pfam" id="PF07992"/>
    </source>
</evidence>
<comment type="catalytic activity">
    <reaction evidence="10 14">
        <text>N(6)-[(R)-dihydrolipoyl]-L-lysyl-[protein] + NAD(+) = N(6)-[(R)-lipoyl]-L-lysyl-[protein] + NADH + H(+)</text>
        <dbReference type="Rhea" id="RHEA:15045"/>
        <dbReference type="Rhea" id="RHEA-COMP:10474"/>
        <dbReference type="Rhea" id="RHEA-COMP:10475"/>
        <dbReference type="ChEBI" id="CHEBI:15378"/>
        <dbReference type="ChEBI" id="CHEBI:57540"/>
        <dbReference type="ChEBI" id="CHEBI:57945"/>
        <dbReference type="ChEBI" id="CHEBI:83099"/>
        <dbReference type="ChEBI" id="CHEBI:83100"/>
        <dbReference type="EC" id="1.8.1.4"/>
    </reaction>
</comment>
<evidence type="ECO:0000256" key="10">
    <source>
        <dbReference type="ARBA" id="ARBA00049187"/>
    </source>
</evidence>